<protein>
    <submittedName>
        <fullName evidence="2">Uncharacterized protein</fullName>
    </submittedName>
</protein>
<name>A0AAE0EMM1_9CHLO</name>
<reference evidence="2 3" key="1">
    <citation type="journal article" date="2015" name="Genome Biol. Evol.">
        <title>Comparative Genomics of a Bacterivorous Green Alga Reveals Evolutionary Causalities and Consequences of Phago-Mixotrophic Mode of Nutrition.</title>
        <authorList>
            <person name="Burns J.A."/>
            <person name="Paasch A."/>
            <person name="Narechania A."/>
            <person name="Kim E."/>
        </authorList>
    </citation>
    <scope>NUCLEOTIDE SEQUENCE [LARGE SCALE GENOMIC DNA]</scope>
    <source>
        <strain evidence="2 3">PLY_AMNH</strain>
    </source>
</reference>
<gene>
    <name evidence="2" type="ORF">CYMTET_56168</name>
</gene>
<feature type="region of interest" description="Disordered" evidence="1">
    <location>
        <begin position="47"/>
        <end position="68"/>
    </location>
</feature>
<comment type="caution">
    <text evidence="2">The sequence shown here is derived from an EMBL/GenBank/DDBJ whole genome shotgun (WGS) entry which is preliminary data.</text>
</comment>
<feature type="compositionally biased region" description="Polar residues" evidence="1">
    <location>
        <begin position="47"/>
        <end position="59"/>
    </location>
</feature>
<dbReference type="Proteomes" id="UP001190700">
    <property type="component" value="Unassembled WGS sequence"/>
</dbReference>
<keyword evidence="3" id="KW-1185">Reference proteome</keyword>
<evidence type="ECO:0000256" key="1">
    <source>
        <dbReference type="SAM" id="MobiDB-lite"/>
    </source>
</evidence>
<sequence>TRYQYYQFYNTERREGNTLVHSFHHEYSAVVALARAGYLKLCTSSSPRDCGNQTSTLTIPSRDFAQRK</sequence>
<dbReference type="EMBL" id="LGRX02035683">
    <property type="protein sequence ID" value="KAK3233544.1"/>
    <property type="molecule type" value="Genomic_DNA"/>
</dbReference>
<accession>A0AAE0EMM1</accession>
<evidence type="ECO:0000313" key="3">
    <source>
        <dbReference type="Proteomes" id="UP001190700"/>
    </source>
</evidence>
<proteinExistence type="predicted"/>
<organism evidence="2 3">
    <name type="scientific">Cymbomonas tetramitiformis</name>
    <dbReference type="NCBI Taxonomy" id="36881"/>
    <lineage>
        <taxon>Eukaryota</taxon>
        <taxon>Viridiplantae</taxon>
        <taxon>Chlorophyta</taxon>
        <taxon>Pyramimonadophyceae</taxon>
        <taxon>Pyramimonadales</taxon>
        <taxon>Pyramimonadaceae</taxon>
        <taxon>Cymbomonas</taxon>
    </lineage>
</organism>
<evidence type="ECO:0000313" key="2">
    <source>
        <dbReference type="EMBL" id="KAK3233544.1"/>
    </source>
</evidence>
<feature type="non-terminal residue" evidence="2">
    <location>
        <position position="1"/>
    </location>
</feature>
<dbReference type="AlphaFoldDB" id="A0AAE0EMM1"/>